<evidence type="ECO:0000313" key="3">
    <source>
        <dbReference type="EMBL" id="CAI9971561.1"/>
    </source>
</evidence>
<evidence type="ECO:0000259" key="2">
    <source>
        <dbReference type="Pfam" id="PF00535"/>
    </source>
</evidence>
<dbReference type="InterPro" id="IPR050834">
    <property type="entry name" value="Glycosyltransf_2"/>
</dbReference>
<reference evidence="3" key="1">
    <citation type="submission" date="2023-06" db="EMBL/GenBank/DDBJ databases">
        <authorList>
            <person name="Kurt Z."/>
        </authorList>
    </citation>
    <scope>NUCLEOTIDE SEQUENCE</scope>
</reference>
<protein>
    <submittedName>
        <fullName evidence="3">Glycosyl transferase family 2 protein</fullName>
    </submittedName>
    <submittedName>
        <fullName evidence="4">Glycosyl_transferase family 2 protein</fullName>
    </submittedName>
</protein>
<sequence length="341" mass="39518">MSQLPLISLILPCYNQAANLRQSIPFLLNQSFKNFEIVCVNDGSTDDTKAVIQHFQQLDARVRLVEQNTNRGTLSTRLLGALNANGAYITQFDPDDRLSTNFVLQNLSESLSLQEPDILHFKMRLVFDPPNFKIEPYHWANPRKLQIEPGNLMSSFELVDTYQINKQALQTFTRTIINTIKLFYFYFSFEKPALLTPEVNEICVLRQRCKQYLKQVILKHEQVLRVELQLNTNMIQIALVLNLLHHLLRSDDTQKSQKQPQIIKCVLNIIISSFNYSKLIYQLLDLCYIIASFLQYIAAIYSDYILISGSTLILRVELQLNTIKLFQVLLSIQFCKTSNQF</sequence>
<dbReference type="GO" id="GO:0016740">
    <property type="term" value="F:transferase activity"/>
    <property type="evidence" value="ECO:0007669"/>
    <property type="project" value="UniProtKB-KW"/>
</dbReference>
<reference evidence="4 5" key="2">
    <citation type="submission" date="2024-07" db="EMBL/GenBank/DDBJ databases">
        <authorList>
            <person name="Akdeniz Z."/>
        </authorList>
    </citation>
    <scope>NUCLEOTIDE SEQUENCE [LARGE SCALE GENOMIC DNA]</scope>
</reference>
<evidence type="ECO:0000313" key="4">
    <source>
        <dbReference type="EMBL" id="CAL6095074.1"/>
    </source>
</evidence>
<evidence type="ECO:0000313" key="5">
    <source>
        <dbReference type="Proteomes" id="UP001642409"/>
    </source>
</evidence>
<dbReference type="InterPro" id="IPR001173">
    <property type="entry name" value="Glyco_trans_2-like"/>
</dbReference>
<dbReference type="CDD" id="cd00761">
    <property type="entry name" value="Glyco_tranf_GTA_type"/>
    <property type="match status" value="1"/>
</dbReference>
<gene>
    <name evidence="3" type="ORF">HINF_LOCUS59206</name>
    <name evidence="4" type="ORF">HINF_LOCUS67775</name>
</gene>
<organism evidence="3">
    <name type="scientific">Hexamita inflata</name>
    <dbReference type="NCBI Taxonomy" id="28002"/>
    <lineage>
        <taxon>Eukaryota</taxon>
        <taxon>Metamonada</taxon>
        <taxon>Diplomonadida</taxon>
        <taxon>Hexamitidae</taxon>
        <taxon>Hexamitinae</taxon>
        <taxon>Hexamita</taxon>
    </lineage>
</organism>
<name>A0AA86V0E4_9EUKA</name>
<dbReference type="AlphaFoldDB" id="A0AA86V0E4"/>
<proteinExistence type="predicted"/>
<dbReference type="Gene3D" id="3.90.550.10">
    <property type="entry name" value="Spore Coat Polysaccharide Biosynthesis Protein SpsA, Chain A"/>
    <property type="match status" value="1"/>
</dbReference>
<dbReference type="EMBL" id="CATOUU010001093">
    <property type="protein sequence ID" value="CAI9971561.1"/>
    <property type="molecule type" value="Genomic_DNA"/>
</dbReference>
<keyword evidence="3" id="KW-0808">Transferase</keyword>
<keyword evidence="5" id="KW-1185">Reference proteome</keyword>
<comment type="function">
    <text evidence="1">Dolichyl-phosphate beta-glucosyltransferase involved in the glycosylation of glycoproteins through the synthesis of dolichyl beta-D-glucosyl phosphate which serves as a sugar donor for transfer of three glucose residues to the Man-9-GlcNAc-2-PP-dolichol precursor to N-glycans.</text>
</comment>
<evidence type="ECO:0000256" key="1">
    <source>
        <dbReference type="ARBA" id="ARBA00003301"/>
    </source>
</evidence>
<dbReference type="GO" id="GO:0044010">
    <property type="term" value="P:single-species biofilm formation"/>
    <property type="evidence" value="ECO:0007669"/>
    <property type="project" value="TreeGrafter"/>
</dbReference>
<dbReference type="InterPro" id="IPR029044">
    <property type="entry name" value="Nucleotide-diphossugar_trans"/>
</dbReference>
<feature type="domain" description="Glycosyltransferase 2-like" evidence="2">
    <location>
        <begin position="8"/>
        <end position="139"/>
    </location>
</feature>
<dbReference type="Pfam" id="PF00535">
    <property type="entry name" value="Glycos_transf_2"/>
    <property type="match status" value="1"/>
</dbReference>
<dbReference type="SUPFAM" id="SSF53448">
    <property type="entry name" value="Nucleotide-diphospho-sugar transferases"/>
    <property type="match status" value="1"/>
</dbReference>
<dbReference type="PANTHER" id="PTHR43685">
    <property type="entry name" value="GLYCOSYLTRANSFERASE"/>
    <property type="match status" value="1"/>
</dbReference>
<accession>A0AA86V0E4</accession>
<comment type="caution">
    <text evidence="3">The sequence shown here is derived from an EMBL/GenBank/DDBJ whole genome shotgun (WGS) entry which is preliminary data.</text>
</comment>
<dbReference type="EMBL" id="CAXDID020000472">
    <property type="protein sequence ID" value="CAL6095074.1"/>
    <property type="molecule type" value="Genomic_DNA"/>
</dbReference>
<dbReference type="Proteomes" id="UP001642409">
    <property type="component" value="Unassembled WGS sequence"/>
</dbReference>
<dbReference type="PANTHER" id="PTHR43685:SF2">
    <property type="entry name" value="GLYCOSYLTRANSFERASE 2-LIKE DOMAIN-CONTAINING PROTEIN"/>
    <property type="match status" value="1"/>
</dbReference>